<keyword evidence="5 6" id="KW-0539">Nucleus</keyword>
<dbReference type="InterPro" id="IPR001138">
    <property type="entry name" value="Zn2Cys6_DnaBD"/>
</dbReference>
<dbReference type="GO" id="GO:0000981">
    <property type="term" value="F:DNA-binding transcription factor activity, RNA polymerase II-specific"/>
    <property type="evidence" value="ECO:0007669"/>
    <property type="project" value="InterPro"/>
</dbReference>
<keyword evidence="11" id="KW-1185">Reference proteome</keyword>
<name>A0A6A6UHD6_9PEZI</name>
<feature type="domain" description="Homeobox" evidence="9">
    <location>
        <begin position="166"/>
        <end position="212"/>
    </location>
</feature>
<keyword evidence="3 6" id="KW-0371">Homeobox</keyword>
<dbReference type="AlphaFoldDB" id="A0A6A6UHD6"/>
<dbReference type="PANTHER" id="PTHR31069">
    <property type="entry name" value="OLEATE-ACTIVATED TRANSCRIPTION FACTOR 1-RELATED"/>
    <property type="match status" value="1"/>
</dbReference>
<evidence type="ECO:0000256" key="6">
    <source>
        <dbReference type="PROSITE-ProRule" id="PRU00108"/>
    </source>
</evidence>
<keyword evidence="1" id="KW-0805">Transcription regulation</keyword>
<organism evidence="10 11">
    <name type="scientific">Microthyrium microscopicum</name>
    <dbReference type="NCBI Taxonomy" id="703497"/>
    <lineage>
        <taxon>Eukaryota</taxon>
        <taxon>Fungi</taxon>
        <taxon>Dikarya</taxon>
        <taxon>Ascomycota</taxon>
        <taxon>Pezizomycotina</taxon>
        <taxon>Dothideomycetes</taxon>
        <taxon>Dothideomycetes incertae sedis</taxon>
        <taxon>Microthyriales</taxon>
        <taxon>Microthyriaceae</taxon>
        <taxon>Microthyrium</taxon>
    </lineage>
</organism>
<evidence type="ECO:0000256" key="5">
    <source>
        <dbReference type="ARBA" id="ARBA00023242"/>
    </source>
</evidence>
<sequence length="247" mass="28035">MELSLTAEPRLGQEQADSTTDRWNGILPLKNDYEEIFESNMPFDGPTRQQIHELEEHIKSVYGPDAQVQINVMPKPTTPMSYQASHTDTTRVDIASTEERLPTNHRPTNRRRKLRPKKACRRCRERKTKCSGDEPSCNKCLETQSTCHYPELPTVKTTDDAAKVVLQRWVDDHSIAAYPSKKEKESLATETGLSIDQVSTFFRNARSRWSPPVEDWLLNPVEAAAPEAINDALNSTPLGMKILLSLF</sequence>
<dbReference type="InterPro" id="IPR001356">
    <property type="entry name" value="HD"/>
</dbReference>
<dbReference type="PANTHER" id="PTHR31069:SF32">
    <property type="entry name" value="ARGININE METABOLISM REGULATION PROTEIN II"/>
    <property type="match status" value="1"/>
</dbReference>
<dbReference type="GO" id="GO:0003677">
    <property type="term" value="F:DNA binding"/>
    <property type="evidence" value="ECO:0007669"/>
    <property type="project" value="UniProtKB-UniRule"/>
</dbReference>
<dbReference type="PROSITE" id="PS00463">
    <property type="entry name" value="ZN2_CY6_FUNGAL_1"/>
    <property type="match status" value="1"/>
</dbReference>
<keyword evidence="4" id="KW-0804">Transcription</keyword>
<dbReference type="SUPFAM" id="SSF46689">
    <property type="entry name" value="Homeodomain-like"/>
    <property type="match status" value="1"/>
</dbReference>
<dbReference type="SUPFAM" id="SSF57701">
    <property type="entry name" value="Zn2/Cys6 DNA-binding domain"/>
    <property type="match status" value="1"/>
</dbReference>
<dbReference type="GO" id="GO:0008270">
    <property type="term" value="F:zinc ion binding"/>
    <property type="evidence" value="ECO:0007669"/>
    <property type="project" value="InterPro"/>
</dbReference>
<feature type="region of interest" description="Disordered" evidence="7">
    <location>
        <begin position="1"/>
        <end position="23"/>
    </location>
</feature>
<dbReference type="InterPro" id="IPR008422">
    <property type="entry name" value="KN_HD"/>
</dbReference>
<dbReference type="GO" id="GO:0005634">
    <property type="term" value="C:nucleus"/>
    <property type="evidence" value="ECO:0007669"/>
    <property type="project" value="UniProtKB-SubCell"/>
</dbReference>
<dbReference type="Proteomes" id="UP000799302">
    <property type="component" value="Unassembled WGS sequence"/>
</dbReference>
<dbReference type="SMART" id="SM00066">
    <property type="entry name" value="GAL4"/>
    <property type="match status" value="1"/>
</dbReference>
<feature type="DNA-binding region" description="Homeobox" evidence="6">
    <location>
        <begin position="168"/>
        <end position="213"/>
    </location>
</feature>
<evidence type="ECO:0000256" key="1">
    <source>
        <dbReference type="ARBA" id="ARBA00023015"/>
    </source>
</evidence>
<feature type="domain" description="Zn(2)-C6 fungal-type" evidence="8">
    <location>
        <begin position="119"/>
        <end position="149"/>
    </location>
</feature>
<evidence type="ECO:0000256" key="3">
    <source>
        <dbReference type="ARBA" id="ARBA00023155"/>
    </source>
</evidence>
<evidence type="ECO:0000259" key="8">
    <source>
        <dbReference type="PROSITE" id="PS50048"/>
    </source>
</evidence>
<dbReference type="Pfam" id="PF00172">
    <property type="entry name" value="Zn_clus"/>
    <property type="match status" value="1"/>
</dbReference>
<dbReference type="InterPro" id="IPR050675">
    <property type="entry name" value="OAF3"/>
</dbReference>
<accession>A0A6A6UHD6</accession>
<dbReference type="Gene3D" id="4.10.240.10">
    <property type="entry name" value="Zn(2)-C6 fungal-type DNA-binding domain"/>
    <property type="match status" value="1"/>
</dbReference>
<dbReference type="Pfam" id="PF05920">
    <property type="entry name" value="Homeobox_KN"/>
    <property type="match status" value="1"/>
</dbReference>
<dbReference type="InterPro" id="IPR036864">
    <property type="entry name" value="Zn2-C6_fun-type_DNA-bd_sf"/>
</dbReference>
<evidence type="ECO:0000256" key="2">
    <source>
        <dbReference type="ARBA" id="ARBA00023125"/>
    </source>
</evidence>
<reference evidence="10" key="1">
    <citation type="journal article" date="2020" name="Stud. Mycol.">
        <title>101 Dothideomycetes genomes: a test case for predicting lifestyles and emergence of pathogens.</title>
        <authorList>
            <person name="Haridas S."/>
            <person name="Albert R."/>
            <person name="Binder M."/>
            <person name="Bloem J."/>
            <person name="Labutti K."/>
            <person name="Salamov A."/>
            <person name="Andreopoulos B."/>
            <person name="Baker S."/>
            <person name="Barry K."/>
            <person name="Bills G."/>
            <person name="Bluhm B."/>
            <person name="Cannon C."/>
            <person name="Castanera R."/>
            <person name="Culley D."/>
            <person name="Daum C."/>
            <person name="Ezra D."/>
            <person name="Gonzalez J."/>
            <person name="Henrissat B."/>
            <person name="Kuo A."/>
            <person name="Liang C."/>
            <person name="Lipzen A."/>
            <person name="Lutzoni F."/>
            <person name="Magnuson J."/>
            <person name="Mondo S."/>
            <person name="Nolan M."/>
            <person name="Ohm R."/>
            <person name="Pangilinan J."/>
            <person name="Park H.-J."/>
            <person name="Ramirez L."/>
            <person name="Alfaro M."/>
            <person name="Sun H."/>
            <person name="Tritt A."/>
            <person name="Yoshinaga Y."/>
            <person name="Zwiers L.-H."/>
            <person name="Turgeon B."/>
            <person name="Goodwin S."/>
            <person name="Spatafora J."/>
            <person name="Crous P."/>
            <person name="Grigoriev I."/>
        </authorList>
    </citation>
    <scope>NUCLEOTIDE SEQUENCE</scope>
    <source>
        <strain evidence="10">CBS 115976</strain>
    </source>
</reference>
<dbReference type="CDD" id="cd00067">
    <property type="entry name" value="GAL4"/>
    <property type="match status" value="1"/>
</dbReference>
<dbReference type="CDD" id="cd00086">
    <property type="entry name" value="homeodomain"/>
    <property type="match status" value="1"/>
</dbReference>
<gene>
    <name evidence="10" type="ORF">BT63DRAFT_210748</name>
</gene>
<evidence type="ECO:0008006" key="12">
    <source>
        <dbReference type="Google" id="ProtNLM"/>
    </source>
</evidence>
<dbReference type="SMART" id="SM00389">
    <property type="entry name" value="HOX"/>
    <property type="match status" value="1"/>
</dbReference>
<evidence type="ECO:0000313" key="11">
    <source>
        <dbReference type="Proteomes" id="UP000799302"/>
    </source>
</evidence>
<evidence type="ECO:0000256" key="4">
    <source>
        <dbReference type="ARBA" id="ARBA00023163"/>
    </source>
</evidence>
<dbReference type="PROSITE" id="PS50048">
    <property type="entry name" value="ZN2_CY6_FUNGAL_2"/>
    <property type="match status" value="1"/>
</dbReference>
<proteinExistence type="predicted"/>
<dbReference type="OrthoDB" id="3933278at2759"/>
<evidence type="ECO:0000259" key="9">
    <source>
        <dbReference type="PROSITE" id="PS50071"/>
    </source>
</evidence>
<keyword evidence="2 6" id="KW-0238">DNA-binding</keyword>
<evidence type="ECO:0000256" key="7">
    <source>
        <dbReference type="SAM" id="MobiDB-lite"/>
    </source>
</evidence>
<evidence type="ECO:0000313" key="10">
    <source>
        <dbReference type="EMBL" id="KAF2671220.1"/>
    </source>
</evidence>
<dbReference type="EMBL" id="MU004233">
    <property type="protein sequence ID" value="KAF2671220.1"/>
    <property type="molecule type" value="Genomic_DNA"/>
</dbReference>
<dbReference type="Gene3D" id="1.10.10.60">
    <property type="entry name" value="Homeodomain-like"/>
    <property type="match status" value="1"/>
</dbReference>
<dbReference type="InterPro" id="IPR009057">
    <property type="entry name" value="Homeodomain-like_sf"/>
</dbReference>
<protein>
    <recommendedName>
        <fullName evidence="12">Zn(2)-C6 fungal-type domain-containing protein</fullName>
    </recommendedName>
</protein>
<comment type="subcellular location">
    <subcellularLocation>
        <location evidence="6">Nucleus</location>
    </subcellularLocation>
</comment>
<dbReference type="PROSITE" id="PS50071">
    <property type="entry name" value="HOMEOBOX_2"/>
    <property type="match status" value="1"/>
</dbReference>